<dbReference type="EMBL" id="SEYY01024218">
    <property type="protein sequence ID" value="KAB7494301.1"/>
    <property type="molecule type" value="Genomic_DNA"/>
</dbReference>
<comment type="caution">
    <text evidence="1">The sequence shown here is derived from an EMBL/GenBank/DDBJ whole genome shotgun (WGS) entry which is preliminary data.</text>
</comment>
<dbReference type="Proteomes" id="UP000326759">
    <property type="component" value="Unassembled WGS sequence"/>
</dbReference>
<accession>A0A5N5SJR4</accession>
<feature type="non-terminal residue" evidence="1">
    <location>
        <position position="1"/>
    </location>
</feature>
<organism evidence="1 2">
    <name type="scientific">Armadillidium nasatum</name>
    <dbReference type="NCBI Taxonomy" id="96803"/>
    <lineage>
        <taxon>Eukaryota</taxon>
        <taxon>Metazoa</taxon>
        <taxon>Ecdysozoa</taxon>
        <taxon>Arthropoda</taxon>
        <taxon>Crustacea</taxon>
        <taxon>Multicrustacea</taxon>
        <taxon>Malacostraca</taxon>
        <taxon>Eumalacostraca</taxon>
        <taxon>Peracarida</taxon>
        <taxon>Isopoda</taxon>
        <taxon>Oniscidea</taxon>
        <taxon>Crinocheta</taxon>
        <taxon>Armadillidiidae</taxon>
        <taxon>Armadillidium</taxon>
    </lineage>
</organism>
<dbReference type="AlphaFoldDB" id="A0A5N5SJR4"/>
<name>A0A5N5SJR4_9CRUS</name>
<feature type="non-terminal residue" evidence="1">
    <location>
        <position position="185"/>
    </location>
</feature>
<evidence type="ECO:0000313" key="1">
    <source>
        <dbReference type="EMBL" id="KAB7494301.1"/>
    </source>
</evidence>
<gene>
    <name evidence="1" type="ORF">Anas_03912</name>
</gene>
<keyword evidence="2" id="KW-1185">Reference proteome</keyword>
<dbReference type="InterPro" id="IPR027417">
    <property type="entry name" value="P-loop_NTPase"/>
</dbReference>
<dbReference type="Gene3D" id="3.40.50.300">
    <property type="entry name" value="P-loop containing nucleotide triphosphate hydrolases"/>
    <property type="match status" value="1"/>
</dbReference>
<protein>
    <submittedName>
        <fullName evidence="1">Uncharacterized protein</fullName>
    </submittedName>
</protein>
<proteinExistence type="predicted"/>
<reference evidence="1 2" key="1">
    <citation type="journal article" date="2019" name="PLoS Biol.">
        <title>Sex chromosomes control vertical transmission of feminizing Wolbachia symbionts in an isopod.</title>
        <authorList>
            <person name="Becking T."/>
            <person name="Chebbi M.A."/>
            <person name="Giraud I."/>
            <person name="Moumen B."/>
            <person name="Laverre T."/>
            <person name="Caubet Y."/>
            <person name="Peccoud J."/>
            <person name="Gilbert C."/>
            <person name="Cordaux R."/>
        </authorList>
    </citation>
    <scope>NUCLEOTIDE SEQUENCE [LARGE SCALE GENOMIC DNA]</scope>
    <source>
        <strain evidence="1">ANa2</strain>
        <tissue evidence="1">Whole body excluding digestive tract and cuticle</tissue>
    </source>
</reference>
<evidence type="ECO:0000313" key="2">
    <source>
        <dbReference type="Proteomes" id="UP000326759"/>
    </source>
</evidence>
<sequence length="185" mass="21682">IIINQIGNKTHFPSIYLSQDILKDIQNIILHLTERKTPSHLLLEADIGLEQTSVLKIALQYLSLQIFSISESEEERLQVETLREAVKHSALKENPTVLICSCDQYRSKCFKYIFSLIRYSCCEDLWPPHLWRGILLSLKKDFIGDSHYLEYMDRSEVENIKNIFTENINRYLHICICGTPEYPYN</sequence>